<protein>
    <recommendedName>
        <fullName evidence="4">NADH dehydrogenase subunit 4L</fullName>
    </recommendedName>
</protein>
<name>A0AAX6DQK8_IRIPA</name>
<reference evidence="2" key="2">
    <citation type="submission" date="2023-04" db="EMBL/GenBank/DDBJ databases">
        <authorList>
            <person name="Bruccoleri R.E."/>
            <person name="Oakeley E.J."/>
            <person name="Faust A.-M."/>
            <person name="Dessus-Babus S."/>
            <person name="Altorfer M."/>
            <person name="Burckhardt D."/>
            <person name="Oertli M."/>
            <person name="Naumann U."/>
            <person name="Petersen F."/>
            <person name="Wong J."/>
        </authorList>
    </citation>
    <scope>NUCLEOTIDE SEQUENCE</scope>
    <source>
        <strain evidence="2">GSM-AAB239-AS_SAM_17_03QT</strain>
        <tissue evidence="2">Leaf</tissue>
    </source>
</reference>
<feature type="transmembrane region" description="Helical" evidence="1">
    <location>
        <begin position="16"/>
        <end position="38"/>
    </location>
</feature>
<dbReference type="EMBL" id="JANAVB010042617">
    <property type="protein sequence ID" value="KAJ6794048.1"/>
    <property type="molecule type" value="Genomic_DNA"/>
</dbReference>
<organism evidence="2 3">
    <name type="scientific">Iris pallida</name>
    <name type="common">Sweet iris</name>
    <dbReference type="NCBI Taxonomy" id="29817"/>
    <lineage>
        <taxon>Eukaryota</taxon>
        <taxon>Viridiplantae</taxon>
        <taxon>Streptophyta</taxon>
        <taxon>Embryophyta</taxon>
        <taxon>Tracheophyta</taxon>
        <taxon>Spermatophyta</taxon>
        <taxon>Magnoliopsida</taxon>
        <taxon>Liliopsida</taxon>
        <taxon>Asparagales</taxon>
        <taxon>Iridaceae</taxon>
        <taxon>Iridoideae</taxon>
        <taxon>Irideae</taxon>
        <taxon>Iris</taxon>
    </lineage>
</organism>
<dbReference type="AlphaFoldDB" id="A0AAX6DQK8"/>
<evidence type="ECO:0000313" key="3">
    <source>
        <dbReference type="Proteomes" id="UP001140949"/>
    </source>
</evidence>
<gene>
    <name evidence="2" type="ORF">M6B38_233735</name>
</gene>
<sequence>MVCWVGCLFVSERACVLFVLVGIRALSMSVVGLLAILIPSCGRSCMQSSCPCP</sequence>
<evidence type="ECO:0000313" key="2">
    <source>
        <dbReference type="EMBL" id="KAJ6794048.1"/>
    </source>
</evidence>
<dbReference type="Proteomes" id="UP001140949">
    <property type="component" value="Unassembled WGS sequence"/>
</dbReference>
<evidence type="ECO:0000256" key="1">
    <source>
        <dbReference type="SAM" id="Phobius"/>
    </source>
</evidence>
<evidence type="ECO:0008006" key="4">
    <source>
        <dbReference type="Google" id="ProtNLM"/>
    </source>
</evidence>
<accession>A0AAX6DQK8</accession>
<keyword evidence="1" id="KW-0812">Transmembrane</keyword>
<keyword evidence="1" id="KW-0472">Membrane</keyword>
<comment type="caution">
    <text evidence="2">The sequence shown here is derived from an EMBL/GenBank/DDBJ whole genome shotgun (WGS) entry which is preliminary data.</text>
</comment>
<reference evidence="2" key="1">
    <citation type="journal article" date="2023" name="GigaByte">
        <title>Genome assembly of the bearded iris, Iris pallida Lam.</title>
        <authorList>
            <person name="Bruccoleri R.E."/>
            <person name="Oakeley E.J."/>
            <person name="Faust A.M.E."/>
            <person name="Altorfer M."/>
            <person name="Dessus-Babus S."/>
            <person name="Burckhardt D."/>
            <person name="Oertli M."/>
            <person name="Naumann U."/>
            <person name="Petersen F."/>
            <person name="Wong J."/>
        </authorList>
    </citation>
    <scope>NUCLEOTIDE SEQUENCE</scope>
    <source>
        <strain evidence="2">GSM-AAB239-AS_SAM_17_03QT</strain>
    </source>
</reference>
<keyword evidence="3" id="KW-1185">Reference proteome</keyword>
<proteinExistence type="predicted"/>
<keyword evidence="1" id="KW-1133">Transmembrane helix</keyword>